<comment type="caution">
    <text evidence="23">The sequence shown here is derived from an EMBL/GenBank/DDBJ whole genome shotgun (WGS) entry which is preliminary data.</text>
</comment>
<dbReference type="InterPro" id="IPR008242">
    <property type="entry name" value="Chor_mutase/pphenate_deHydtase"/>
</dbReference>
<evidence type="ECO:0000256" key="10">
    <source>
        <dbReference type="ARBA" id="ARBA00022605"/>
    </source>
</evidence>
<dbReference type="PROSITE" id="PS51171">
    <property type="entry name" value="PREPHENATE_DEHYDR_3"/>
    <property type="match status" value="1"/>
</dbReference>
<evidence type="ECO:0000256" key="17">
    <source>
        <dbReference type="ARBA" id="ARBA00031520"/>
    </source>
</evidence>
<dbReference type="Pfam" id="PF00800">
    <property type="entry name" value="PDT"/>
    <property type="match status" value="1"/>
</dbReference>
<evidence type="ECO:0000256" key="14">
    <source>
        <dbReference type="ARBA" id="ARBA00023239"/>
    </source>
</evidence>
<dbReference type="OrthoDB" id="9802281at2"/>
<dbReference type="InterPro" id="IPR036979">
    <property type="entry name" value="CM_dom_sf"/>
</dbReference>
<evidence type="ECO:0000259" key="21">
    <source>
        <dbReference type="PROSITE" id="PS51171"/>
    </source>
</evidence>
<feature type="site" description="Essential for prephenate dehydratase activity" evidence="19">
    <location>
        <position position="275"/>
    </location>
</feature>
<dbReference type="Pfam" id="PF01842">
    <property type="entry name" value="ACT"/>
    <property type="match status" value="1"/>
</dbReference>
<dbReference type="GO" id="GO:0009094">
    <property type="term" value="P:L-phenylalanine biosynthetic process"/>
    <property type="evidence" value="ECO:0007669"/>
    <property type="project" value="UniProtKB-UniPathway"/>
</dbReference>
<dbReference type="RefSeq" id="WP_133211565.1">
    <property type="nucleotide sequence ID" value="NZ_SMSE01000002.1"/>
</dbReference>
<dbReference type="InterPro" id="IPR001086">
    <property type="entry name" value="Preph_deHydtase"/>
</dbReference>
<keyword evidence="9" id="KW-0963">Cytoplasm</keyword>
<dbReference type="SMART" id="SM00830">
    <property type="entry name" value="CM_2"/>
    <property type="match status" value="1"/>
</dbReference>
<feature type="domain" description="Chorismate mutase" evidence="20">
    <location>
        <begin position="4"/>
        <end position="106"/>
    </location>
</feature>
<dbReference type="AlphaFoldDB" id="A0A4R5LRK4"/>
<evidence type="ECO:0000256" key="12">
    <source>
        <dbReference type="ARBA" id="ARBA00023222"/>
    </source>
</evidence>
<evidence type="ECO:0000256" key="11">
    <source>
        <dbReference type="ARBA" id="ARBA00023141"/>
    </source>
</evidence>
<dbReference type="Gene3D" id="3.40.190.10">
    <property type="entry name" value="Periplasmic binding protein-like II"/>
    <property type="match status" value="2"/>
</dbReference>
<dbReference type="InterPro" id="IPR002912">
    <property type="entry name" value="ACT_dom"/>
</dbReference>
<evidence type="ECO:0000256" key="5">
    <source>
        <dbReference type="ARBA" id="ARBA00004817"/>
    </source>
</evidence>
<dbReference type="GO" id="GO:0004664">
    <property type="term" value="F:prephenate dehydratase activity"/>
    <property type="evidence" value="ECO:0007669"/>
    <property type="project" value="UniProtKB-EC"/>
</dbReference>
<sequence>MAESGDNRSLEQVRADIDAIDREIQQLISRRARCAQRVADIKLAEVQAAREAGEAETEVVYYRPEREAQVLKRIIDRNEGPLEGETVAHIFREIMSSCLALEKPLQVAFLGPEGTFTQAAAIKHFGHAALCVPQGTIDSVFAQVESGECNYGVVPVENSTEGMVSHTLDNFMDSGLKISGEVELAIAHHLLVASHTGKDDITRICAHQQALAQCRNWLDGHWPHVEREAVSSNGEAARMALEIPGVAAIAGDMAADLYGLEKLAENIEDYADNTTRFLVIGREEVPPSGRDKTSIIVSSRNKPGALFTLLDPFRKAGVSLTRIDTRPSRTEKWAYVFFIEFEGHLQDENIAAIVAELEEQSILLKPLGSYPRAVL</sequence>
<dbReference type="Gene3D" id="3.30.70.260">
    <property type="match status" value="1"/>
</dbReference>
<dbReference type="FunFam" id="3.40.190.10:FF:000034">
    <property type="entry name" value="Chorismate mutase/prephenate dehydratase"/>
    <property type="match status" value="1"/>
</dbReference>
<dbReference type="FunFam" id="3.30.70.260:FF:000012">
    <property type="entry name" value="Prephenate dehydratase"/>
    <property type="match status" value="1"/>
</dbReference>
<gene>
    <name evidence="23" type="primary">pheA</name>
    <name evidence="23" type="ORF">E2F43_08235</name>
</gene>
<proteinExistence type="predicted"/>
<dbReference type="EC" id="4.2.1.51" evidence="7"/>
<dbReference type="Proteomes" id="UP000295554">
    <property type="component" value="Unassembled WGS sequence"/>
</dbReference>
<evidence type="ECO:0000256" key="8">
    <source>
        <dbReference type="ARBA" id="ARBA00014401"/>
    </source>
</evidence>
<evidence type="ECO:0000313" key="23">
    <source>
        <dbReference type="EMBL" id="TDG13515.1"/>
    </source>
</evidence>
<dbReference type="GO" id="GO:0005737">
    <property type="term" value="C:cytoplasm"/>
    <property type="evidence" value="ECO:0007669"/>
    <property type="project" value="UniProtKB-SubCell"/>
</dbReference>
<evidence type="ECO:0000259" key="20">
    <source>
        <dbReference type="PROSITE" id="PS51168"/>
    </source>
</evidence>
<name>A0A4R5LRK4_9GAMM</name>
<protein>
    <recommendedName>
        <fullName evidence="8">Bifunctional chorismate mutase/prephenate dehydratase</fullName>
        <ecNumber evidence="7">4.2.1.51</ecNumber>
        <ecNumber evidence="6">5.4.99.5</ecNumber>
    </recommendedName>
    <alternativeName>
        <fullName evidence="17">Chorismate mutase-prephenate dehydratase</fullName>
    </alternativeName>
    <alternativeName>
        <fullName evidence="16">p-protein</fullName>
    </alternativeName>
</protein>
<dbReference type="PIRSF" id="PIRSF001500">
    <property type="entry name" value="Chor_mut_pdt_Ppr"/>
    <property type="match status" value="1"/>
</dbReference>
<dbReference type="NCBIfam" id="NF008865">
    <property type="entry name" value="PRK11898.1"/>
    <property type="match status" value="1"/>
</dbReference>
<comment type="function">
    <text evidence="2">Catalyzes the Claisen rearrangement of chorismate to prephenate and the decarboxylation/dehydration of prephenate to phenylpyruvate.</text>
</comment>
<dbReference type="InterPro" id="IPR045865">
    <property type="entry name" value="ACT-like_dom_sf"/>
</dbReference>
<dbReference type="SUPFAM" id="SSF48600">
    <property type="entry name" value="Chorismate mutase II"/>
    <property type="match status" value="1"/>
</dbReference>
<comment type="pathway">
    <text evidence="4">Amino-acid biosynthesis; L-phenylalanine biosynthesis; phenylpyruvate from prephenate: step 1/1.</text>
</comment>
<dbReference type="SUPFAM" id="SSF55021">
    <property type="entry name" value="ACT-like"/>
    <property type="match status" value="1"/>
</dbReference>
<keyword evidence="11" id="KW-0057">Aromatic amino acid biosynthesis</keyword>
<comment type="pathway">
    <text evidence="5">Metabolic intermediate biosynthesis; prephenate biosynthesis; prephenate from chorismate: step 1/1.</text>
</comment>
<comment type="catalytic activity">
    <reaction evidence="18">
        <text>prephenate + H(+) = 3-phenylpyruvate + CO2 + H2O</text>
        <dbReference type="Rhea" id="RHEA:21648"/>
        <dbReference type="ChEBI" id="CHEBI:15377"/>
        <dbReference type="ChEBI" id="CHEBI:15378"/>
        <dbReference type="ChEBI" id="CHEBI:16526"/>
        <dbReference type="ChEBI" id="CHEBI:18005"/>
        <dbReference type="ChEBI" id="CHEBI:29934"/>
        <dbReference type="EC" id="4.2.1.51"/>
    </reaction>
</comment>
<keyword evidence="14 23" id="KW-0456">Lyase</keyword>
<evidence type="ECO:0000256" key="3">
    <source>
        <dbReference type="ARBA" id="ARBA00004496"/>
    </source>
</evidence>
<dbReference type="UniPathway" id="UPA00120">
    <property type="reaction ID" value="UER00203"/>
</dbReference>
<dbReference type="GO" id="GO:0004106">
    <property type="term" value="F:chorismate mutase activity"/>
    <property type="evidence" value="ECO:0007669"/>
    <property type="project" value="UniProtKB-EC"/>
</dbReference>
<evidence type="ECO:0000256" key="9">
    <source>
        <dbReference type="ARBA" id="ARBA00022490"/>
    </source>
</evidence>
<dbReference type="InterPro" id="IPR002701">
    <property type="entry name" value="CM_II_prokaryot"/>
</dbReference>
<dbReference type="PANTHER" id="PTHR21022">
    <property type="entry name" value="PREPHENATE DEHYDRATASE P PROTEIN"/>
    <property type="match status" value="1"/>
</dbReference>
<evidence type="ECO:0000256" key="15">
    <source>
        <dbReference type="ARBA" id="ARBA00023268"/>
    </source>
</evidence>
<comment type="catalytic activity">
    <reaction evidence="1">
        <text>chorismate = prephenate</text>
        <dbReference type="Rhea" id="RHEA:13897"/>
        <dbReference type="ChEBI" id="CHEBI:29748"/>
        <dbReference type="ChEBI" id="CHEBI:29934"/>
        <dbReference type="EC" id="5.4.99.5"/>
    </reaction>
</comment>
<evidence type="ECO:0000256" key="2">
    <source>
        <dbReference type="ARBA" id="ARBA00002364"/>
    </source>
</evidence>
<keyword evidence="24" id="KW-1185">Reference proteome</keyword>
<reference evidence="23 24" key="1">
    <citation type="submission" date="2019-03" db="EMBL/GenBank/DDBJ databases">
        <title>Seongchinamella monodicae gen. nov., sp. nov., a novel member of the Gammaproteobacteria isolated from a tidal mudflat of beach.</title>
        <authorList>
            <person name="Yang H.G."/>
            <person name="Kang J.W."/>
            <person name="Lee S.D."/>
        </authorList>
    </citation>
    <scope>NUCLEOTIDE SEQUENCE [LARGE SCALE GENOMIC DNA]</scope>
    <source>
        <strain evidence="23 24">GH4-78</strain>
    </source>
</reference>
<dbReference type="CDD" id="cd04905">
    <property type="entry name" value="ACT_CM-PDT"/>
    <property type="match status" value="1"/>
</dbReference>
<dbReference type="Gene3D" id="1.20.59.10">
    <property type="entry name" value="Chorismate mutase"/>
    <property type="match status" value="1"/>
</dbReference>
<dbReference type="InterPro" id="IPR018528">
    <property type="entry name" value="Preph_deHydtase_CS"/>
</dbReference>
<dbReference type="NCBIfam" id="TIGR01807">
    <property type="entry name" value="CM_P2"/>
    <property type="match status" value="1"/>
</dbReference>
<evidence type="ECO:0000256" key="6">
    <source>
        <dbReference type="ARBA" id="ARBA00012404"/>
    </source>
</evidence>
<comment type="subcellular location">
    <subcellularLocation>
        <location evidence="3">Cytoplasm</location>
    </subcellularLocation>
</comment>
<evidence type="ECO:0000256" key="16">
    <source>
        <dbReference type="ARBA" id="ARBA00031175"/>
    </source>
</evidence>
<dbReference type="PANTHER" id="PTHR21022:SF19">
    <property type="entry name" value="PREPHENATE DEHYDRATASE-RELATED"/>
    <property type="match status" value="1"/>
</dbReference>
<dbReference type="EMBL" id="SMSE01000002">
    <property type="protein sequence ID" value="TDG13515.1"/>
    <property type="molecule type" value="Genomic_DNA"/>
</dbReference>
<evidence type="ECO:0000256" key="4">
    <source>
        <dbReference type="ARBA" id="ARBA00004741"/>
    </source>
</evidence>
<feature type="domain" description="ACT" evidence="22">
    <location>
        <begin position="294"/>
        <end position="371"/>
    </location>
</feature>
<feature type="domain" description="Prephenate dehydratase" evidence="21">
    <location>
        <begin position="106"/>
        <end position="282"/>
    </location>
</feature>
<evidence type="ECO:0000256" key="13">
    <source>
        <dbReference type="ARBA" id="ARBA00023235"/>
    </source>
</evidence>
<keyword evidence="12" id="KW-0584">Phenylalanine biosynthesis</keyword>
<dbReference type="PROSITE" id="PS51671">
    <property type="entry name" value="ACT"/>
    <property type="match status" value="1"/>
</dbReference>
<dbReference type="PROSITE" id="PS00857">
    <property type="entry name" value="PREPHENATE_DEHYDR_1"/>
    <property type="match status" value="1"/>
</dbReference>
<evidence type="ECO:0000256" key="1">
    <source>
        <dbReference type="ARBA" id="ARBA00000824"/>
    </source>
</evidence>
<dbReference type="Pfam" id="PF01817">
    <property type="entry name" value="CM_2"/>
    <property type="match status" value="1"/>
</dbReference>
<dbReference type="FunFam" id="3.40.190.10:FF:000029">
    <property type="entry name" value="Chorismate mutase/Prephenate dehydratase"/>
    <property type="match status" value="1"/>
</dbReference>
<evidence type="ECO:0000256" key="19">
    <source>
        <dbReference type="PIRSR" id="PIRSR001500-2"/>
    </source>
</evidence>
<evidence type="ECO:0000256" key="18">
    <source>
        <dbReference type="ARBA" id="ARBA00047848"/>
    </source>
</evidence>
<keyword evidence="13" id="KW-0413">Isomerase</keyword>
<dbReference type="CDD" id="cd13630">
    <property type="entry name" value="PBP2_PDT_1"/>
    <property type="match status" value="1"/>
</dbReference>
<evidence type="ECO:0000256" key="7">
    <source>
        <dbReference type="ARBA" id="ARBA00013147"/>
    </source>
</evidence>
<accession>A0A4R5LRK4</accession>
<dbReference type="UniPathway" id="UPA00121">
    <property type="reaction ID" value="UER00345"/>
</dbReference>
<keyword evidence="10" id="KW-0028">Amino-acid biosynthesis</keyword>
<keyword evidence="15" id="KW-0511">Multifunctional enzyme</keyword>
<organism evidence="23 24">
    <name type="scientific">Seongchinamella unica</name>
    <dbReference type="NCBI Taxonomy" id="2547392"/>
    <lineage>
        <taxon>Bacteria</taxon>
        <taxon>Pseudomonadati</taxon>
        <taxon>Pseudomonadota</taxon>
        <taxon>Gammaproteobacteria</taxon>
        <taxon>Cellvibrionales</taxon>
        <taxon>Halieaceae</taxon>
        <taxon>Seongchinamella</taxon>
    </lineage>
</organism>
<dbReference type="InterPro" id="IPR010957">
    <property type="entry name" value="G/b/e-P-prot_chorismate_mutase"/>
</dbReference>
<dbReference type="SUPFAM" id="SSF53850">
    <property type="entry name" value="Periplasmic binding protein-like II"/>
    <property type="match status" value="1"/>
</dbReference>
<evidence type="ECO:0000259" key="22">
    <source>
        <dbReference type="PROSITE" id="PS51671"/>
    </source>
</evidence>
<dbReference type="GO" id="GO:0046417">
    <property type="term" value="P:chorismate metabolic process"/>
    <property type="evidence" value="ECO:0007669"/>
    <property type="project" value="InterPro"/>
</dbReference>
<dbReference type="EC" id="5.4.99.5" evidence="6"/>
<evidence type="ECO:0000313" key="24">
    <source>
        <dbReference type="Proteomes" id="UP000295554"/>
    </source>
</evidence>
<dbReference type="PROSITE" id="PS51168">
    <property type="entry name" value="CHORISMATE_MUT_2"/>
    <property type="match status" value="1"/>
</dbReference>
<dbReference type="InterPro" id="IPR036263">
    <property type="entry name" value="Chorismate_II_sf"/>
</dbReference>